<evidence type="ECO:0000313" key="3">
    <source>
        <dbReference type="Proteomes" id="UP001597526"/>
    </source>
</evidence>
<dbReference type="EMBL" id="JBHULB010000080">
    <property type="protein sequence ID" value="MFD2588619.1"/>
    <property type="molecule type" value="Genomic_DNA"/>
</dbReference>
<comment type="caution">
    <text evidence="2">The sequence shown here is derived from an EMBL/GenBank/DDBJ whole genome shotgun (WGS) entry which is preliminary data.</text>
</comment>
<reference evidence="3" key="1">
    <citation type="journal article" date="2019" name="Int. J. Syst. Evol. Microbiol.">
        <title>The Global Catalogue of Microorganisms (GCM) 10K type strain sequencing project: providing services to taxonomists for standard genome sequencing and annotation.</title>
        <authorList>
            <consortium name="The Broad Institute Genomics Platform"/>
            <consortium name="The Broad Institute Genome Sequencing Center for Infectious Disease"/>
            <person name="Wu L."/>
            <person name="Ma J."/>
        </authorList>
    </citation>
    <scope>NUCLEOTIDE SEQUENCE [LARGE SCALE GENOMIC DNA]</scope>
    <source>
        <strain evidence="3">KCTC 52368</strain>
    </source>
</reference>
<name>A0ABW5N188_9FLAO</name>
<feature type="domain" description="Lipocalin-like" evidence="1">
    <location>
        <begin position="32"/>
        <end position="143"/>
    </location>
</feature>
<keyword evidence="3" id="KW-1185">Reference proteome</keyword>
<evidence type="ECO:0000313" key="2">
    <source>
        <dbReference type="EMBL" id="MFD2588619.1"/>
    </source>
</evidence>
<gene>
    <name evidence="2" type="ORF">ACFSQJ_16940</name>
</gene>
<dbReference type="InterPro" id="IPR024311">
    <property type="entry name" value="Lipocalin-like"/>
</dbReference>
<organism evidence="2 3">
    <name type="scientific">Croceitalea marina</name>
    <dbReference type="NCBI Taxonomy" id="1775166"/>
    <lineage>
        <taxon>Bacteria</taxon>
        <taxon>Pseudomonadati</taxon>
        <taxon>Bacteroidota</taxon>
        <taxon>Flavobacteriia</taxon>
        <taxon>Flavobacteriales</taxon>
        <taxon>Flavobacteriaceae</taxon>
        <taxon>Croceitalea</taxon>
    </lineage>
</organism>
<dbReference type="Proteomes" id="UP001597526">
    <property type="component" value="Unassembled WGS sequence"/>
</dbReference>
<accession>A0ABW5N188</accession>
<dbReference type="RefSeq" id="WP_377768113.1">
    <property type="nucleotide sequence ID" value="NZ_JBHULB010000080.1"/>
</dbReference>
<evidence type="ECO:0000259" key="1">
    <source>
        <dbReference type="Pfam" id="PF13648"/>
    </source>
</evidence>
<dbReference type="PROSITE" id="PS51257">
    <property type="entry name" value="PROKAR_LIPOPROTEIN"/>
    <property type="match status" value="1"/>
</dbReference>
<protein>
    <submittedName>
        <fullName evidence="2">Lipocalin family protein</fullName>
    </submittedName>
</protein>
<sequence length="163" mass="17694">MKKGIIAILTVFTLASCSTDGEDNEMLEGSALVGTWNMTDVRFPEDPNDTSLNLADEIVDRLVEEGCVLVSFTFNTDGTASADNKVNYIEVNVGAMGLDVPCPAQSDTETTVWTLVGDQLTFINENQEEETITIELYGNTLIILGEAINAENYAGAEVVFTRQ</sequence>
<proteinExistence type="predicted"/>
<dbReference type="Pfam" id="PF13648">
    <property type="entry name" value="Lipocalin_4"/>
    <property type="match status" value="1"/>
</dbReference>